<name>A0A975MMH3_9GAMM</name>
<dbReference type="InterPro" id="IPR051403">
    <property type="entry name" value="NosZ/Cyto_c_oxidase_sub2"/>
</dbReference>
<keyword evidence="3" id="KW-0186">Copper</keyword>
<dbReference type="SUPFAM" id="SSF49503">
    <property type="entry name" value="Cupredoxins"/>
    <property type="match status" value="1"/>
</dbReference>
<evidence type="ECO:0000256" key="3">
    <source>
        <dbReference type="ARBA" id="ARBA00023008"/>
    </source>
</evidence>
<gene>
    <name evidence="6" type="ORF">KEF85_14440</name>
</gene>
<dbReference type="InterPro" id="IPR002429">
    <property type="entry name" value="CcO_II-like_C"/>
</dbReference>
<dbReference type="InterPro" id="IPR028096">
    <property type="entry name" value="EfeO_Cupredoxin"/>
</dbReference>
<evidence type="ECO:0000313" key="7">
    <source>
        <dbReference type="Proteomes" id="UP000676649"/>
    </source>
</evidence>
<dbReference type="PROSITE" id="PS50857">
    <property type="entry name" value="COX2_CUA"/>
    <property type="match status" value="1"/>
</dbReference>
<reference evidence="6" key="1">
    <citation type="submission" date="2021-04" db="EMBL/GenBank/DDBJ databases">
        <title>Draft genome sequence data of methanotrophic Methylovulum sp. strain S1L and Methylomonas sp. strain S2AM isolated from boreal lake water columns.</title>
        <authorList>
            <person name="Rissanen A.J."/>
            <person name="Mangayil R."/>
            <person name="Svenning M.M."/>
            <person name="Khanongnuch R."/>
        </authorList>
    </citation>
    <scope>NUCLEOTIDE SEQUENCE</scope>
    <source>
        <strain evidence="6">S2AM</strain>
    </source>
</reference>
<feature type="domain" description="Cytochrome oxidase subunit II copper A binding" evidence="5">
    <location>
        <begin position="3"/>
        <end position="122"/>
    </location>
</feature>
<dbReference type="PANTHER" id="PTHR42838:SF2">
    <property type="entry name" value="NITROUS-OXIDE REDUCTASE"/>
    <property type="match status" value="1"/>
</dbReference>
<dbReference type="PANTHER" id="PTHR42838">
    <property type="entry name" value="CYTOCHROME C OXIDASE SUBUNIT II"/>
    <property type="match status" value="1"/>
</dbReference>
<keyword evidence="4" id="KW-0732">Signal</keyword>
<dbReference type="GO" id="GO:0005507">
    <property type="term" value="F:copper ion binding"/>
    <property type="evidence" value="ECO:0007669"/>
    <property type="project" value="InterPro"/>
</dbReference>
<dbReference type="GO" id="GO:0030313">
    <property type="term" value="C:cell envelope"/>
    <property type="evidence" value="ECO:0007669"/>
    <property type="project" value="UniProtKB-SubCell"/>
</dbReference>
<keyword evidence="2" id="KW-0479">Metal-binding</keyword>
<protein>
    <submittedName>
        <fullName evidence="6">Cupredoxin domain-containing protein</fullName>
    </submittedName>
</protein>
<sequence>MNHKLMIIYLLALATLVADTHADTNNAAEADIPVIVITASRFVYSPNQITIKKGQTVLLEIQATDTQHGFSIPDLGVRVDAIPGEKKTIKITPTKNGRFVFYCDIFCGSGHEQMAGEIIVET</sequence>
<keyword evidence="7" id="KW-1185">Reference proteome</keyword>
<dbReference type="Gene3D" id="2.60.40.420">
    <property type="entry name" value="Cupredoxins - blue copper proteins"/>
    <property type="match status" value="1"/>
</dbReference>
<dbReference type="GO" id="GO:0004129">
    <property type="term" value="F:cytochrome-c oxidase activity"/>
    <property type="evidence" value="ECO:0007669"/>
    <property type="project" value="InterPro"/>
</dbReference>
<evidence type="ECO:0000256" key="2">
    <source>
        <dbReference type="ARBA" id="ARBA00022723"/>
    </source>
</evidence>
<organism evidence="6 7">
    <name type="scientific">Methylomonas paludis</name>
    <dbReference type="NCBI Taxonomy" id="1173101"/>
    <lineage>
        <taxon>Bacteria</taxon>
        <taxon>Pseudomonadati</taxon>
        <taxon>Pseudomonadota</taxon>
        <taxon>Gammaproteobacteria</taxon>
        <taxon>Methylococcales</taxon>
        <taxon>Methylococcaceae</taxon>
        <taxon>Methylomonas</taxon>
    </lineage>
</organism>
<dbReference type="Pfam" id="PF13473">
    <property type="entry name" value="Cupredoxin_1"/>
    <property type="match status" value="1"/>
</dbReference>
<feature type="chain" id="PRO_5037079752" evidence="4">
    <location>
        <begin position="23"/>
        <end position="122"/>
    </location>
</feature>
<comment type="subcellular location">
    <subcellularLocation>
        <location evidence="1">Cell envelope</location>
    </subcellularLocation>
</comment>
<dbReference type="InterPro" id="IPR008972">
    <property type="entry name" value="Cupredoxin"/>
</dbReference>
<evidence type="ECO:0000256" key="4">
    <source>
        <dbReference type="SAM" id="SignalP"/>
    </source>
</evidence>
<dbReference type="EMBL" id="CP073754">
    <property type="protein sequence ID" value="QWF70512.1"/>
    <property type="molecule type" value="Genomic_DNA"/>
</dbReference>
<dbReference type="KEGG" id="mpad:KEF85_14440"/>
<dbReference type="AlphaFoldDB" id="A0A975MMH3"/>
<accession>A0A975MMH3</accession>
<evidence type="ECO:0000259" key="5">
    <source>
        <dbReference type="PROSITE" id="PS50857"/>
    </source>
</evidence>
<dbReference type="GO" id="GO:0016020">
    <property type="term" value="C:membrane"/>
    <property type="evidence" value="ECO:0007669"/>
    <property type="project" value="InterPro"/>
</dbReference>
<dbReference type="Proteomes" id="UP000676649">
    <property type="component" value="Chromosome"/>
</dbReference>
<dbReference type="RefSeq" id="WP_215581760.1">
    <property type="nucleotide sequence ID" value="NZ_CP073754.1"/>
</dbReference>
<dbReference type="PRINTS" id="PR01166">
    <property type="entry name" value="CYCOXIDASEII"/>
</dbReference>
<feature type="signal peptide" evidence="4">
    <location>
        <begin position="1"/>
        <end position="22"/>
    </location>
</feature>
<evidence type="ECO:0000256" key="1">
    <source>
        <dbReference type="ARBA" id="ARBA00004196"/>
    </source>
</evidence>
<evidence type="ECO:0000313" key="6">
    <source>
        <dbReference type="EMBL" id="QWF70512.1"/>
    </source>
</evidence>
<proteinExistence type="predicted"/>